<dbReference type="Pfam" id="PF00001">
    <property type="entry name" value="7tm_1"/>
    <property type="match status" value="1"/>
</dbReference>
<dbReference type="STRING" id="1965070.A0A3S3NT29"/>
<dbReference type="PANTHER" id="PTHR24248">
    <property type="entry name" value="ADRENERGIC RECEPTOR-RELATED G-PROTEIN COUPLED RECEPTOR"/>
    <property type="match status" value="1"/>
</dbReference>
<dbReference type="PROSITE" id="PS50262">
    <property type="entry name" value="G_PROTEIN_RECEP_F1_2"/>
    <property type="match status" value="1"/>
</dbReference>
<keyword evidence="4 10" id="KW-0812">Transmembrane</keyword>
<feature type="transmembrane region" description="Helical" evidence="12">
    <location>
        <begin position="66"/>
        <end position="88"/>
    </location>
</feature>
<dbReference type="InterPro" id="IPR017452">
    <property type="entry name" value="GPCR_Rhodpsn_7TM"/>
</dbReference>
<evidence type="ECO:0000256" key="8">
    <source>
        <dbReference type="ARBA" id="ARBA00023170"/>
    </source>
</evidence>
<dbReference type="CDD" id="cd14967">
    <property type="entry name" value="7tmA_amine_R-like"/>
    <property type="match status" value="1"/>
</dbReference>
<evidence type="ECO:0000313" key="15">
    <source>
        <dbReference type="Proteomes" id="UP000285301"/>
    </source>
</evidence>
<dbReference type="SUPFAM" id="SSF81321">
    <property type="entry name" value="Family A G protein-coupled receptor-like"/>
    <property type="match status" value="1"/>
</dbReference>
<evidence type="ECO:0000256" key="10">
    <source>
        <dbReference type="RuleBase" id="RU000688"/>
    </source>
</evidence>
<evidence type="ECO:0000256" key="4">
    <source>
        <dbReference type="ARBA" id="ARBA00022692"/>
    </source>
</evidence>
<proteinExistence type="inferred from homology"/>
<dbReference type="PROSITE" id="PS00237">
    <property type="entry name" value="G_PROTEIN_RECEP_F1_1"/>
    <property type="match status" value="1"/>
</dbReference>
<dbReference type="PRINTS" id="PR00237">
    <property type="entry name" value="GPCRRHODOPSN"/>
</dbReference>
<dbReference type="SMART" id="SM01381">
    <property type="entry name" value="7TM_GPCR_Srsx"/>
    <property type="match status" value="1"/>
</dbReference>
<dbReference type="Gene3D" id="1.20.1070.10">
    <property type="entry name" value="Rhodopsin 7-helix transmembrane proteins"/>
    <property type="match status" value="1"/>
</dbReference>
<evidence type="ECO:0000256" key="3">
    <source>
        <dbReference type="ARBA" id="ARBA00022475"/>
    </source>
</evidence>
<dbReference type="GO" id="GO:0004930">
    <property type="term" value="F:G protein-coupled receptor activity"/>
    <property type="evidence" value="ECO:0007669"/>
    <property type="project" value="UniProtKB-KW"/>
</dbReference>
<keyword evidence="6 10" id="KW-0297">G-protein coupled receptor</keyword>
<feature type="transmembrane region" description="Helical" evidence="12">
    <location>
        <begin position="147"/>
        <end position="169"/>
    </location>
</feature>
<protein>
    <submittedName>
        <fullName evidence="14">Serotonin receptor-like protein</fullName>
    </submittedName>
</protein>
<dbReference type="EMBL" id="NCKU01009527">
    <property type="protein sequence ID" value="RWS01265.1"/>
    <property type="molecule type" value="Genomic_DNA"/>
</dbReference>
<comment type="subcellular location">
    <subcellularLocation>
        <location evidence="1">Cell membrane</location>
        <topology evidence="1">Multi-pass membrane protein</topology>
    </subcellularLocation>
</comment>
<evidence type="ECO:0000256" key="5">
    <source>
        <dbReference type="ARBA" id="ARBA00022989"/>
    </source>
</evidence>
<evidence type="ECO:0000256" key="1">
    <source>
        <dbReference type="ARBA" id="ARBA00004651"/>
    </source>
</evidence>
<gene>
    <name evidence="14" type="ORF">B4U79_11560</name>
</gene>
<feature type="compositionally biased region" description="Polar residues" evidence="11">
    <location>
        <begin position="231"/>
        <end position="265"/>
    </location>
</feature>
<evidence type="ECO:0000256" key="11">
    <source>
        <dbReference type="SAM" id="MobiDB-lite"/>
    </source>
</evidence>
<name>A0A3S3NT29_9ACAR</name>
<evidence type="ECO:0000256" key="12">
    <source>
        <dbReference type="SAM" id="Phobius"/>
    </source>
</evidence>
<keyword evidence="7 12" id="KW-0472">Membrane</keyword>
<feature type="transmembrane region" description="Helical" evidence="12">
    <location>
        <begin position="27"/>
        <end position="54"/>
    </location>
</feature>
<evidence type="ECO:0000313" key="14">
    <source>
        <dbReference type="EMBL" id="RWS01265.1"/>
    </source>
</evidence>
<dbReference type="AlphaFoldDB" id="A0A3S3NT29"/>
<sequence>MSNKTVFCETFITEKDFDYICAEKVSFIVLVAGIAFIIFILLTVGGNALVILAITKDKRHRTPSNYLILSLAVTDLIVGLITVPIRAFNELKDYGTWPYGALLCDLRVVIDRLCVNASILHLLAIAIDRYLCVTSVRYSITRNGRRIAFMVGVAWFVAFLLAIAAFAGWRDDKYQERIANNICLVSTDFSLNLTVWIVVFMIPVISMAIIYTIVFLIARKNIRYKPGDGTEMTSTSHSQNQTNDSTVNNQNDSIESTMSSETKQSNVDDMKMNVQRPVKIEIRRNTKRFNPDDKRERKVAQTLIIITGCVIICWFPFFSYYTLSSIFGVRFASNSNFYFKISIWLGYLNSLLNPIIYAATNPYYRDAFKKILKIN</sequence>
<keyword evidence="9 10" id="KW-0807">Transducer</keyword>
<dbReference type="OrthoDB" id="10034726at2759"/>
<keyword evidence="15" id="KW-1185">Reference proteome</keyword>
<evidence type="ECO:0000256" key="9">
    <source>
        <dbReference type="ARBA" id="ARBA00023224"/>
    </source>
</evidence>
<evidence type="ECO:0000256" key="7">
    <source>
        <dbReference type="ARBA" id="ARBA00023136"/>
    </source>
</evidence>
<accession>A0A3S3NT29</accession>
<feature type="region of interest" description="Disordered" evidence="11">
    <location>
        <begin position="229"/>
        <end position="266"/>
    </location>
</feature>
<comment type="similarity">
    <text evidence="2 10">Belongs to the G-protein coupled receptor 1 family.</text>
</comment>
<feature type="domain" description="G-protein coupled receptors family 1 profile" evidence="13">
    <location>
        <begin position="46"/>
        <end position="357"/>
    </location>
</feature>
<keyword evidence="3" id="KW-1003">Cell membrane</keyword>
<evidence type="ECO:0000259" key="13">
    <source>
        <dbReference type="PROSITE" id="PS50262"/>
    </source>
</evidence>
<reference evidence="14 15" key="1">
    <citation type="journal article" date="2018" name="Gigascience">
        <title>Genomes of trombidid mites reveal novel predicted allergens and laterally-transferred genes associated with secondary metabolism.</title>
        <authorList>
            <person name="Dong X."/>
            <person name="Chaisiri K."/>
            <person name="Xia D."/>
            <person name="Armstrong S.D."/>
            <person name="Fang Y."/>
            <person name="Donnelly M.J."/>
            <person name="Kadowaki T."/>
            <person name="McGarry J.W."/>
            <person name="Darby A.C."/>
            <person name="Makepeace B.L."/>
        </authorList>
    </citation>
    <scope>NUCLEOTIDE SEQUENCE [LARGE SCALE GENOMIC DNA]</scope>
    <source>
        <strain evidence="14">UoL-WK</strain>
    </source>
</reference>
<keyword evidence="8 10" id="KW-0675">Receptor</keyword>
<evidence type="ECO:0000256" key="2">
    <source>
        <dbReference type="ARBA" id="ARBA00010663"/>
    </source>
</evidence>
<dbReference type="GO" id="GO:0005886">
    <property type="term" value="C:plasma membrane"/>
    <property type="evidence" value="ECO:0007669"/>
    <property type="project" value="UniProtKB-SubCell"/>
</dbReference>
<feature type="transmembrane region" description="Helical" evidence="12">
    <location>
        <begin position="108"/>
        <end position="127"/>
    </location>
</feature>
<feature type="transmembrane region" description="Helical" evidence="12">
    <location>
        <begin position="303"/>
        <end position="321"/>
    </location>
</feature>
<organism evidence="14 15">
    <name type="scientific">Dinothrombium tinctorium</name>
    <dbReference type="NCBI Taxonomy" id="1965070"/>
    <lineage>
        <taxon>Eukaryota</taxon>
        <taxon>Metazoa</taxon>
        <taxon>Ecdysozoa</taxon>
        <taxon>Arthropoda</taxon>
        <taxon>Chelicerata</taxon>
        <taxon>Arachnida</taxon>
        <taxon>Acari</taxon>
        <taxon>Acariformes</taxon>
        <taxon>Trombidiformes</taxon>
        <taxon>Prostigmata</taxon>
        <taxon>Anystina</taxon>
        <taxon>Parasitengona</taxon>
        <taxon>Trombidioidea</taxon>
        <taxon>Trombidiidae</taxon>
        <taxon>Dinothrombium</taxon>
    </lineage>
</organism>
<feature type="transmembrane region" description="Helical" evidence="12">
    <location>
        <begin position="189"/>
        <end position="217"/>
    </location>
</feature>
<dbReference type="Proteomes" id="UP000285301">
    <property type="component" value="Unassembled WGS sequence"/>
</dbReference>
<keyword evidence="5 12" id="KW-1133">Transmembrane helix</keyword>
<comment type="caution">
    <text evidence="14">The sequence shown here is derived from an EMBL/GenBank/DDBJ whole genome shotgun (WGS) entry which is preliminary data.</text>
</comment>
<dbReference type="InterPro" id="IPR000276">
    <property type="entry name" value="GPCR_Rhodpsn"/>
</dbReference>
<evidence type="ECO:0000256" key="6">
    <source>
        <dbReference type="ARBA" id="ARBA00023040"/>
    </source>
</evidence>
<feature type="transmembrane region" description="Helical" evidence="12">
    <location>
        <begin position="341"/>
        <end position="360"/>
    </location>
</feature>